<dbReference type="PANTHER" id="PTHR31778:SF2">
    <property type="entry name" value="BUD SITE SELECTION PROTEIN RAX2"/>
    <property type="match status" value="1"/>
</dbReference>
<feature type="transmembrane region" description="Helical" evidence="1">
    <location>
        <begin position="1160"/>
        <end position="1187"/>
    </location>
</feature>
<dbReference type="PANTHER" id="PTHR31778">
    <property type="entry name" value="BUD SITE SELECTION PROTEIN RAX2"/>
    <property type="match status" value="1"/>
</dbReference>
<name>A0A5M8Q3B5_9LECA</name>
<sequence>MRLSSLFSPTAAEIASVVRLWLIWTHLAVTTQGVSFDPVSTNLDLSQLGRVALAGDFDAISLYTYQQQSENSFSANGSQSLIIQMPNGAFASLGSADADIMAMCEFVMKNGQSAGVVVGGNFTSFDGLEAQGVALYNPTTSQITPLPGLSGKVTALLCDQETNTVYVGGEFKGANSTNAVIWIGTTGWANLPFAGFNGPVSSIVKAPNGNVIFGGSFNGLGNTTTPINKDQQVVNLQSAIISAGSSTITDGFSDPTSIICKTSGQDGAGNTWLLADNTPGYWEAQMNFGYEPTKVRIWNTHQDGRGTKTFRFTAFPINGIMNFTYADPATGQNATCDARCPLSSNISAPYTDFRFVNVIGMNGFRIDISDWYGSGGGLDGVELFQDDIYAYAVGSLNEPSCANINLGSNSTTTGPWSVTPSGQSTSEYLTADLTGPNIDSGSASVVFMPDIKQAGNYSVTVYTPGCQQDNTCSTRGIANISGVFASGVQPGVPVPTQVYQTNYFDKYDQIYHGYVDANSDSFRPTVTLTPASGQNNGITLVAQRVRFQLLESTGGINGLFEYNPNQATIDTDFSNSSFDQAGTNLVPGATITSLTVTNGKTYIGGNFSGNGFENIFAVTDGNSTSLPGGGLNAAVSTTFVFEDLLYIGGNFTNTATGATPGLNNVAAFNTSSQAWQALGAGVNGRVNSIVPLILNITSGQPETCITLNGNFDQVLASGSSNSTTVHGLAVWVPSHKNWLQDLNIVTTAVSGQLTASVNVSSVAEQLLAGTISSQGLGIVDTVELSTVGPLTLNSLGVNFQPQQVSSSSMRKRAVSGQNVTGAVTGLFYNSGGLNVTVLGGHFTATASNGSDINNLIFINATSGGGKEVTGIGSGLTADSVFLALATQGSTLYAGGTISGSIGGSNTNGLILYDLARATYSSPQPPALVGSNVAVNAISTRPNTAEVYVGGKFDSAGSFSCPSVCMFESGQWNRPGSGLGGSVAAMIWQGSTQLLAGGNLTVSSNATSLAAYDTKAQRWSAVQGAANAVPGPVTALSPANNDGSQFWVAGEATNGSAFLIKYDGSNFQSIGDVLGARTTIRGLSILQLSKNHGSNSLVSAQQTLLVTGQLELPNFGNASAALFNGTTFTPFILSNAGNGPGSLSQVFSEKQMDFAKMGGHMALGLVVLIALACALGAIFLLVVAGIFIERYRRKAEGYHSMPNSYPEKPTNMGRIPPEHLFGSLGQGSRAPGATPLI</sequence>
<evidence type="ECO:0000256" key="2">
    <source>
        <dbReference type="SAM" id="SignalP"/>
    </source>
</evidence>
<dbReference type="Pfam" id="PF20842">
    <property type="entry name" value="Rax2_2"/>
    <property type="match status" value="1"/>
</dbReference>
<dbReference type="InterPro" id="IPR048265">
    <property type="entry name" value="Rax2-like_third"/>
</dbReference>
<keyword evidence="1" id="KW-0472">Membrane</keyword>
<feature type="domain" description="Rax2-like third" evidence="5">
    <location>
        <begin position="389"/>
        <end position="549"/>
    </location>
</feature>
<feature type="chain" id="PRO_5024458471" description="Cellular morphogenesis protein" evidence="2">
    <location>
        <begin position="37"/>
        <end position="1236"/>
    </location>
</feature>
<dbReference type="OrthoDB" id="2503993at2759"/>
<reference evidence="6 7" key="1">
    <citation type="submission" date="2019-09" db="EMBL/GenBank/DDBJ databases">
        <title>The hologenome of the rock-dwelling lichen Lasallia pustulata.</title>
        <authorList>
            <person name="Greshake Tzovaras B."/>
            <person name="Segers F."/>
            <person name="Bicker A."/>
            <person name="Dal Grande F."/>
            <person name="Otte J."/>
            <person name="Hankeln T."/>
            <person name="Schmitt I."/>
            <person name="Ebersberger I."/>
        </authorList>
    </citation>
    <scope>NUCLEOTIDE SEQUENCE [LARGE SCALE GENOMIC DNA]</scope>
    <source>
        <strain evidence="6">A1-1</strain>
    </source>
</reference>
<keyword evidence="1" id="KW-1133">Transmembrane helix</keyword>
<dbReference type="EMBL" id="VXIT01000001">
    <property type="protein sequence ID" value="KAA6415559.1"/>
    <property type="molecule type" value="Genomic_DNA"/>
</dbReference>
<evidence type="ECO:0000259" key="5">
    <source>
        <dbReference type="Pfam" id="PF20843"/>
    </source>
</evidence>
<dbReference type="GO" id="GO:1902929">
    <property type="term" value="C:plasma membrane of growing cell tip"/>
    <property type="evidence" value="ECO:0007669"/>
    <property type="project" value="TreeGrafter"/>
</dbReference>
<organism evidence="6 7">
    <name type="scientific">Lasallia pustulata</name>
    <dbReference type="NCBI Taxonomy" id="136370"/>
    <lineage>
        <taxon>Eukaryota</taxon>
        <taxon>Fungi</taxon>
        <taxon>Dikarya</taxon>
        <taxon>Ascomycota</taxon>
        <taxon>Pezizomycotina</taxon>
        <taxon>Lecanoromycetes</taxon>
        <taxon>OSLEUM clade</taxon>
        <taxon>Umbilicariomycetidae</taxon>
        <taxon>Umbilicariales</taxon>
        <taxon>Umbilicariaceae</taxon>
        <taxon>Lasallia</taxon>
    </lineage>
</organism>
<keyword evidence="2" id="KW-0732">Signal</keyword>
<dbReference type="Pfam" id="PF12768">
    <property type="entry name" value="Rax2"/>
    <property type="match status" value="1"/>
</dbReference>
<dbReference type="InterPro" id="IPR024982">
    <property type="entry name" value="Rax2-like_C"/>
</dbReference>
<evidence type="ECO:0000259" key="4">
    <source>
        <dbReference type="Pfam" id="PF20842"/>
    </source>
</evidence>
<dbReference type="Proteomes" id="UP000324767">
    <property type="component" value="Unassembled WGS sequence"/>
</dbReference>
<dbReference type="AlphaFoldDB" id="A0A5M8Q3B5"/>
<feature type="signal peptide" evidence="2">
    <location>
        <begin position="1"/>
        <end position="36"/>
    </location>
</feature>
<comment type="caution">
    <text evidence="6">The sequence shown here is derived from an EMBL/GenBank/DDBJ whole genome shotgun (WGS) entry which is preliminary data.</text>
</comment>
<evidence type="ECO:0000313" key="7">
    <source>
        <dbReference type="Proteomes" id="UP000324767"/>
    </source>
</evidence>
<evidence type="ECO:0000313" key="6">
    <source>
        <dbReference type="EMBL" id="KAA6415559.1"/>
    </source>
</evidence>
<gene>
    <name evidence="6" type="ORF">FRX48_00275</name>
</gene>
<evidence type="ECO:0000259" key="3">
    <source>
        <dbReference type="Pfam" id="PF12768"/>
    </source>
</evidence>
<proteinExistence type="predicted"/>
<evidence type="ECO:0008006" key="8">
    <source>
        <dbReference type="Google" id="ProtNLM"/>
    </source>
</evidence>
<dbReference type="InterPro" id="IPR011043">
    <property type="entry name" value="Gal_Oxase/kelch_b-propeller"/>
</dbReference>
<dbReference type="SUPFAM" id="SSF50965">
    <property type="entry name" value="Galactose oxidase, central domain"/>
    <property type="match status" value="2"/>
</dbReference>
<feature type="domain" description="Rax2-like second" evidence="4">
    <location>
        <begin position="229"/>
        <end position="378"/>
    </location>
</feature>
<accession>A0A5M8Q3B5</accession>
<dbReference type="SUPFAM" id="SSF69322">
    <property type="entry name" value="Tricorn protease domain 2"/>
    <property type="match status" value="1"/>
</dbReference>
<keyword evidence="1" id="KW-0812">Transmembrane</keyword>
<dbReference type="Pfam" id="PF20843">
    <property type="entry name" value="Rax2_3"/>
    <property type="match status" value="1"/>
</dbReference>
<dbReference type="InterPro" id="IPR048266">
    <property type="entry name" value="Rax2-like_second"/>
</dbReference>
<evidence type="ECO:0000256" key="1">
    <source>
        <dbReference type="SAM" id="Phobius"/>
    </source>
</evidence>
<feature type="domain" description="Rax2-like C-terminal" evidence="3">
    <location>
        <begin position="909"/>
        <end position="1154"/>
    </location>
</feature>
<protein>
    <recommendedName>
        <fullName evidence="8">Cellular morphogenesis protein</fullName>
    </recommendedName>
</protein>